<feature type="domain" description="Thioredoxin" evidence="7">
    <location>
        <begin position="72"/>
        <end position="215"/>
    </location>
</feature>
<dbReference type="SUPFAM" id="SSF52833">
    <property type="entry name" value="Thioredoxin-like"/>
    <property type="match status" value="1"/>
</dbReference>
<dbReference type="GO" id="GO:0016209">
    <property type="term" value="F:antioxidant activity"/>
    <property type="evidence" value="ECO:0007669"/>
    <property type="project" value="InterPro"/>
</dbReference>
<keyword evidence="5" id="KW-0676">Redox-active center</keyword>
<comment type="subcellular location">
    <subcellularLocation>
        <location evidence="1">Cell envelope</location>
    </subcellularLocation>
</comment>
<evidence type="ECO:0000256" key="5">
    <source>
        <dbReference type="ARBA" id="ARBA00023284"/>
    </source>
</evidence>
<gene>
    <name evidence="8" type="ORF">KTA_25610</name>
</gene>
<dbReference type="InterPro" id="IPR036249">
    <property type="entry name" value="Thioredoxin-like_sf"/>
</dbReference>
<evidence type="ECO:0000256" key="3">
    <source>
        <dbReference type="ARBA" id="ARBA00022968"/>
    </source>
</evidence>
<dbReference type="AlphaFoldDB" id="A0A455T4V6"/>
<dbReference type="CDD" id="cd02966">
    <property type="entry name" value="TlpA_like_family"/>
    <property type="match status" value="1"/>
</dbReference>
<dbReference type="InterPro" id="IPR013766">
    <property type="entry name" value="Thioredoxin_domain"/>
</dbReference>
<keyword evidence="4" id="KW-1015">Disulfide bond</keyword>
<evidence type="ECO:0000259" key="7">
    <source>
        <dbReference type="PROSITE" id="PS51352"/>
    </source>
</evidence>
<dbReference type="InterPro" id="IPR000866">
    <property type="entry name" value="AhpC/TSA"/>
</dbReference>
<accession>A0A455T4V6</accession>
<protein>
    <submittedName>
        <fullName evidence="8">Cytochrome c biogenesis protein</fullName>
    </submittedName>
</protein>
<dbReference type="GO" id="GO:0030313">
    <property type="term" value="C:cell envelope"/>
    <property type="evidence" value="ECO:0007669"/>
    <property type="project" value="UniProtKB-SubCell"/>
</dbReference>
<evidence type="ECO:0000313" key="8">
    <source>
        <dbReference type="EMBL" id="BBH94362.1"/>
    </source>
</evidence>
<keyword evidence="2" id="KW-0201">Cytochrome c-type biogenesis</keyword>
<name>A0A455T4V6_9CHLR</name>
<dbReference type="Gene3D" id="3.40.30.10">
    <property type="entry name" value="Glutaredoxin"/>
    <property type="match status" value="1"/>
</dbReference>
<evidence type="ECO:0000256" key="4">
    <source>
        <dbReference type="ARBA" id="ARBA00023157"/>
    </source>
</evidence>
<keyword evidence="6" id="KW-0812">Transmembrane</keyword>
<keyword evidence="6" id="KW-0472">Membrane</keyword>
<evidence type="ECO:0000256" key="1">
    <source>
        <dbReference type="ARBA" id="ARBA00004196"/>
    </source>
</evidence>
<evidence type="ECO:0000256" key="6">
    <source>
        <dbReference type="SAM" id="Phobius"/>
    </source>
</evidence>
<dbReference type="Pfam" id="PF00578">
    <property type="entry name" value="AhpC-TSA"/>
    <property type="match status" value="1"/>
</dbReference>
<dbReference type="EMBL" id="AP019377">
    <property type="protein sequence ID" value="BBH94362.1"/>
    <property type="molecule type" value="Genomic_DNA"/>
</dbReference>
<dbReference type="GO" id="GO:0017004">
    <property type="term" value="P:cytochrome complex assembly"/>
    <property type="evidence" value="ECO:0007669"/>
    <property type="project" value="UniProtKB-KW"/>
</dbReference>
<keyword evidence="3" id="KW-0735">Signal-anchor</keyword>
<dbReference type="PANTHER" id="PTHR42852:SF6">
    <property type="entry name" value="THIOL:DISULFIDE INTERCHANGE PROTEIN DSBE"/>
    <property type="match status" value="1"/>
</dbReference>
<dbReference type="PANTHER" id="PTHR42852">
    <property type="entry name" value="THIOL:DISULFIDE INTERCHANGE PROTEIN DSBE"/>
    <property type="match status" value="1"/>
</dbReference>
<sequence length="215" mass="23010">MSTETLPANESTALASELAQARRRRRRSIAIFVIVSLLNVALLAVLWSQLLTPAPGQNSTNSQTAPAGFSGPMVGKMAPDFRLPLLAPGAGSHSSVALSDFKGQAIVLNVWQSSCEPCQREAPVLQATWQRVQGQGIVFLGLDFQDNRNDALSFLQGHGITYTNVSDSSGATAISYGVANLPTTIFIDRTGKIVGWHEGELTVQLLEQGLKLLSH</sequence>
<proteinExistence type="predicted"/>
<reference evidence="8" key="1">
    <citation type="submission" date="2018-12" db="EMBL/GenBank/DDBJ databases">
        <title>Novel natural products biosynthetic potential of the class Ktedonobacteria.</title>
        <authorList>
            <person name="Zheng Y."/>
            <person name="Saitou A."/>
            <person name="Wang C.M."/>
            <person name="Toyoda A."/>
            <person name="Minakuchi Y."/>
            <person name="Sekiguchi Y."/>
            <person name="Ueda K."/>
            <person name="Takano H."/>
            <person name="Sakai Y."/>
            <person name="Yokota A."/>
            <person name="Yabe S."/>
        </authorList>
    </citation>
    <scope>NUCLEOTIDE SEQUENCE</scope>
    <source>
        <strain evidence="8">A3-2</strain>
    </source>
</reference>
<evidence type="ECO:0000256" key="2">
    <source>
        <dbReference type="ARBA" id="ARBA00022748"/>
    </source>
</evidence>
<dbReference type="PROSITE" id="PS51352">
    <property type="entry name" value="THIOREDOXIN_2"/>
    <property type="match status" value="1"/>
</dbReference>
<feature type="transmembrane region" description="Helical" evidence="6">
    <location>
        <begin position="29"/>
        <end position="50"/>
    </location>
</feature>
<dbReference type="InterPro" id="IPR050553">
    <property type="entry name" value="Thioredoxin_ResA/DsbE_sf"/>
</dbReference>
<dbReference type="GO" id="GO:0016491">
    <property type="term" value="F:oxidoreductase activity"/>
    <property type="evidence" value="ECO:0007669"/>
    <property type="project" value="InterPro"/>
</dbReference>
<keyword evidence="6" id="KW-1133">Transmembrane helix</keyword>
<organism evidence="8">
    <name type="scientific">Thermogemmatispora argillosa</name>
    <dbReference type="NCBI Taxonomy" id="2045280"/>
    <lineage>
        <taxon>Bacteria</taxon>
        <taxon>Bacillati</taxon>
        <taxon>Chloroflexota</taxon>
        <taxon>Ktedonobacteria</taxon>
        <taxon>Thermogemmatisporales</taxon>
        <taxon>Thermogemmatisporaceae</taxon>
        <taxon>Thermogemmatispora</taxon>
    </lineage>
</organism>